<dbReference type="OrthoDB" id="5946873at2"/>
<name>A0A0G9H5F1_9GAMM</name>
<dbReference type="Pfam" id="PF02517">
    <property type="entry name" value="Rce1-like"/>
    <property type="match status" value="1"/>
</dbReference>
<evidence type="ECO:0000313" key="3">
    <source>
        <dbReference type="Proteomes" id="UP000182987"/>
    </source>
</evidence>
<gene>
    <name evidence="2" type="ORF">BJI69_14530</name>
</gene>
<protein>
    <recommendedName>
        <fullName evidence="1">CAAX prenyl protease 2/Lysostaphin resistance protein A-like domain-containing protein</fullName>
    </recommendedName>
</protein>
<sequence length="475" mass="50529">MRTLPPRWTAVVAVLLALGSLFALPWFAATLVRATIERDSAQDRAAYAAGSSPWHWHLRDSDDVVAGRAFGGGRLKPLPNGLQVTATDGSPLQVGFPLNRQADLRALTTLRLDASASARGHYGIDLRQTLQAPIVHADLGEFGPGPLVRALRLDRMKWADAAGHAAILPARAAMLRLTATLPAGQTLTLHDASLVPAPAWAPPDATALPDGLTAEGLLDWRDARRATAPTASFGDARVSPPAPAWQPWAAPLLYALLLIIVPAMRKAMKPGQETADSPARAGPIEALLVIAGPVWFIAGLGLSSKPVASGIAMFVLGVAYAVLLGIRRQLPRWRWFGAWRTVGWPLLALPVAIAIVAVAGHAPAWPAAGRALLYIGWAFVQQWLILAVVAALLARALPRPLAVLLAALAFALLHTPNGLLMQLCFVAELGWAWWYLHHRALFPVALAHALSALLLQACLAGGILRSLEVSARFLG</sequence>
<dbReference type="GO" id="GO:0004175">
    <property type="term" value="F:endopeptidase activity"/>
    <property type="evidence" value="ECO:0007669"/>
    <property type="project" value="UniProtKB-ARBA"/>
</dbReference>
<dbReference type="PATRIC" id="fig|1440763.5.peg.3720"/>
<organism evidence="2 3">
    <name type="scientific">Luteibacter rhizovicinus DSM 16549</name>
    <dbReference type="NCBI Taxonomy" id="1440763"/>
    <lineage>
        <taxon>Bacteria</taxon>
        <taxon>Pseudomonadati</taxon>
        <taxon>Pseudomonadota</taxon>
        <taxon>Gammaproteobacteria</taxon>
        <taxon>Lysobacterales</taxon>
        <taxon>Rhodanobacteraceae</taxon>
        <taxon>Luteibacter</taxon>
    </lineage>
</organism>
<dbReference type="InterPro" id="IPR003675">
    <property type="entry name" value="Rce1/LyrA-like_dom"/>
</dbReference>
<feature type="domain" description="CAAX prenyl protease 2/Lysostaphin resistance protein A-like" evidence="1">
    <location>
        <begin position="372"/>
        <end position="451"/>
    </location>
</feature>
<evidence type="ECO:0000259" key="1">
    <source>
        <dbReference type="Pfam" id="PF02517"/>
    </source>
</evidence>
<dbReference type="KEGG" id="lrz:BJI69_14530"/>
<evidence type="ECO:0000313" key="2">
    <source>
        <dbReference type="EMBL" id="APG04988.1"/>
    </source>
</evidence>
<dbReference type="AlphaFoldDB" id="A0A0G9H5F1"/>
<dbReference type="EMBL" id="CP017480">
    <property type="protein sequence ID" value="APG04988.1"/>
    <property type="molecule type" value="Genomic_DNA"/>
</dbReference>
<dbReference type="RefSeq" id="WP_046969126.1">
    <property type="nucleotide sequence ID" value="NZ_CP017480.1"/>
</dbReference>
<dbReference type="STRING" id="1440763.BJI69_14530"/>
<dbReference type="GO" id="GO:0080120">
    <property type="term" value="P:CAAX-box protein maturation"/>
    <property type="evidence" value="ECO:0007669"/>
    <property type="project" value="UniProtKB-ARBA"/>
</dbReference>
<dbReference type="Proteomes" id="UP000182987">
    <property type="component" value="Chromosome"/>
</dbReference>
<proteinExistence type="predicted"/>
<keyword evidence="3" id="KW-1185">Reference proteome</keyword>
<reference evidence="3" key="1">
    <citation type="submission" date="2016-09" db="EMBL/GenBank/DDBJ databases">
        <authorList>
            <person name="Lysoe E."/>
        </authorList>
    </citation>
    <scope>NUCLEOTIDE SEQUENCE [LARGE SCALE GENOMIC DNA]</scope>
    <source>
        <strain evidence="3">LJ96T</strain>
    </source>
</reference>
<accession>A0A0G9H5F1</accession>